<keyword evidence="5" id="KW-1185">Reference proteome</keyword>
<proteinExistence type="predicted"/>
<dbReference type="SUPFAM" id="SSF48452">
    <property type="entry name" value="TPR-like"/>
    <property type="match status" value="1"/>
</dbReference>
<dbReference type="KEGG" id="dwd:DSCW_64490"/>
<dbReference type="InterPro" id="IPR043128">
    <property type="entry name" value="Rev_trsase/Diguanyl_cyclase"/>
</dbReference>
<feature type="region of interest" description="Disordered" evidence="2">
    <location>
        <begin position="20"/>
        <end position="44"/>
    </location>
</feature>
<dbReference type="PROSITE" id="PS50005">
    <property type="entry name" value="TPR"/>
    <property type="match status" value="3"/>
</dbReference>
<dbReference type="InterPro" id="IPR029787">
    <property type="entry name" value="Nucleotide_cyclase"/>
</dbReference>
<dbReference type="GO" id="GO:0045892">
    <property type="term" value="P:negative regulation of DNA-templated transcription"/>
    <property type="evidence" value="ECO:0007669"/>
    <property type="project" value="InterPro"/>
</dbReference>
<dbReference type="SMART" id="SM00028">
    <property type="entry name" value="TPR"/>
    <property type="match status" value="7"/>
</dbReference>
<reference evidence="4 5" key="1">
    <citation type="submission" date="2019-11" db="EMBL/GenBank/DDBJ databases">
        <title>Comparative genomics of hydrocarbon-degrading Desulfosarcina strains.</title>
        <authorList>
            <person name="Watanabe M."/>
            <person name="Kojima H."/>
            <person name="Fukui M."/>
        </authorList>
    </citation>
    <scope>NUCLEOTIDE SEQUENCE [LARGE SCALE GENOMIC DNA]</scope>
    <source>
        <strain evidence="4 5">PP31</strain>
    </source>
</reference>
<evidence type="ECO:0000259" key="3">
    <source>
        <dbReference type="PROSITE" id="PS50887"/>
    </source>
</evidence>
<dbReference type="AlphaFoldDB" id="A0A5K7ZAG6"/>
<dbReference type="InterPro" id="IPR019734">
    <property type="entry name" value="TPR_rpt"/>
</dbReference>
<evidence type="ECO:0000256" key="2">
    <source>
        <dbReference type="SAM" id="MobiDB-lite"/>
    </source>
</evidence>
<dbReference type="EMBL" id="AP021875">
    <property type="protein sequence ID" value="BBO79032.1"/>
    <property type="molecule type" value="Genomic_DNA"/>
</dbReference>
<evidence type="ECO:0000313" key="4">
    <source>
        <dbReference type="EMBL" id="BBO79032.1"/>
    </source>
</evidence>
<gene>
    <name evidence="4" type="ORF">DSCW_64490</name>
</gene>
<dbReference type="PANTHER" id="PTHR44749:SF1">
    <property type="entry name" value="TETRATRICOPEPTIDE-LIKE HELICAL DOMAIN-CONTAINING PROTEIN"/>
    <property type="match status" value="1"/>
</dbReference>
<dbReference type="Pfam" id="PF13432">
    <property type="entry name" value="TPR_16"/>
    <property type="match status" value="2"/>
</dbReference>
<dbReference type="Gene3D" id="1.25.40.10">
    <property type="entry name" value="Tetratricopeptide repeat domain"/>
    <property type="match status" value="2"/>
</dbReference>
<name>A0A5K7ZAG6_9BACT</name>
<protein>
    <recommendedName>
        <fullName evidence="3">GGDEF domain-containing protein</fullName>
    </recommendedName>
</protein>
<dbReference type="InterPro" id="IPR000160">
    <property type="entry name" value="GGDEF_dom"/>
</dbReference>
<evidence type="ECO:0000313" key="5">
    <source>
        <dbReference type="Proteomes" id="UP000427769"/>
    </source>
</evidence>
<dbReference type="Pfam" id="PF13181">
    <property type="entry name" value="TPR_8"/>
    <property type="match status" value="1"/>
</dbReference>
<dbReference type="PANTHER" id="PTHR44749">
    <property type="entry name" value="SUPPRESSOR OF RPS4-RLD 1"/>
    <property type="match status" value="1"/>
</dbReference>
<dbReference type="InterPro" id="IPR044650">
    <property type="entry name" value="SRFR1-like"/>
</dbReference>
<accession>A0A5K7ZAG6</accession>
<organism evidence="4 5">
    <name type="scientific">Desulfosarcina widdelii</name>
    <dbReference type="NCBI Taxonomy" id="947919"/>
    <lineage>
        <taxon>Bacteria</taxon>
        <taxon>Pseudomonadati</taxon>
        <taxon>Thermodesulfobacteriota</taxon>
        <taxon>Desulfobacteria</taxon>
        <taxon>Desulfobacterales</taxon>
        <taxon>Desulfosarcinaceae</taxon>
        <taxon>Desulfosarcina</taxon>
    </lineage>
</organism>
<dbReference type="SUPFAM" id="SSF55073">
    <property type="entry name" value="Nucleotide cyclase"/>
    <property type="match status" value="1"/>
</dbReference>
<feature type="repeat" description="TPR" evidence="1">
    <location>
        <begin position="199"/>
        <end position="232"/>
    </location>
</feature>
<feature type="repeat" description="TPR" evidence="1">
    <location>
        <begin position="335"/>
        <end position="368"/>
    </location>
</feature>
<dbReference type="OrthoDB" id="5430072at2"/>
<keyword evidence="1" id="KW-0802">TPR repeat</keyword>
<feature type="repeat" description="TPR" evidence="1">
    <location>
        <begin position="233"/>
        <end position="266"/>
    </location>
</feature>
<dbReference type="PROSITE" id="PS50887">
    <property type="entry name" value="GGDEF"/>
    <property type="match status" value="1"/>
</dbReference>
<sequence>MTRTPSDLFKKRSATNEFLVSSSDETAAEDDGGSVRPDSGPVEDSGLAAGFPDMLDRQGLKQAVETDFGAVAPICILAVRLASQNHRMDASREAGSPSESLTVALESVADVCRHCGGIWARIGNRRFAFTLPRLDGKAGREIAQRMQATLPSDNSVALTAGVAVYPTANATRSQTVENAEKALEHAGFFGPGSITDFDAVSLNISGDRLYQAGDIRGAINEFEKGLRLDPCDTNLLNSLGVCHGVLEEYSQALTAFETAIWLAPEEIMPVYNRGFVFLRQGRTRQALDAFLAAEAIEPGVFEVVFHIGQIHMDSRRHDQARPYLEAAVQANNRSAAAYRQLGACLDMLGLTKEAVQAYKAVVKINPEDAASLSMLGRLYAKRGESLDVASVLCEQSVRIAPENGLFRHRLGRVYLDLGRLDVALAEFELAAALGHDSRAMIEEAQDRMMAFKAS</sequence>
<feature type="domain" description="GGDEF" evidence="3">
    <location>
        <begin position="72"/>
        <end position="199"/>
    </location>
</feature>
<dbReference type="Proteomes" id="UP000427769">
    <property type="component" value="Chromosome"/>
</dbReference>
<dbReference type="InterPro" id="IPR011990">
    <property type="entry name" value="TPR-like_helical_dom_sf"/>
</dbReference>
<evidence type="ECO:0000256" key="1">
    <source>
        <dbReference type="PROSITE-ProRule" id="PRU00339"/>
    </source>
</evidence>
<dbReference type="RefSeq" id="WP_155307603.1">
    <property type="nucleotide sequence ID" value="NZ_AP021875.1"/>
</dbReference>
<dbReference type="Gene3D" id="3.30.70.270">
    <property type="match status" value="1"/>
</dbReference>